<protein>
    <recommendedName>
        <fullName evidence="1">CRAL-TRIO domain-containing protein</fullName>
    </recommendedName>
</protein>
<dbReference type="PANTHER" id="PTHR10174:SF208">
    <property type="entry name" value="CRAL-TRIO DOMAIN-CONTAINING PROTEIN DDB_G0278031"/>
    <property type="match status" value="1"/>
</dbReference>
<gene>
    <name evidence="2" type="ORF">PYX00_009109</name>
</gene>
<dbReference type="SUPFAM" id="SSF52087">
    <property type="entry name" value="CRAL/TRIO domain"/>
    <property type="match status" value="1"/>
</dbReference>
<dbReference type="SUPFAM" id="SSF46938">
    <property type="entry name" value="CRAL/TRIO N-terminal domain"/>
    <property type="match status" value="1"/>
</dbReference>
<feature type="domain" description="CRAL-TRIO" evidence="1">
    <location>
        <begin position="103"/>
        <end position="264"/>
    </location>
</feature>
<dbReference type="EMBL" id="JARGDH010000005">
    <property type="protein sequence ID" value="KAL0266616.1"/>
    <property type="molecule type" value="Genomic_DNA"/>
</dbReference>
<evidence type="ECO:0000313" key="2">
    <source>
        <dbReference type="EMBL" id="KAL0266616.1"/>
    </source>
</evidence>
<dbReference type="PRINTS" id="PR00180">
    <property type="entry name" value="CRETINALDHBP"/>
</dbReference>
<dbReference type="Pfam" id="PF00650">
    <property type="entry name" value="CRAL_TRIO"/>
    <property type="match status" value="1"/>
</dbReference>
<dbReference type="Gene3D" id="1.20.5.1200">
    <property type="entry name" value="Alpha-tocopherol transfer"/>
    <property type="match status" value="1"/>
</dbReference>
<dbReference type="SMART" id="SM00516">
    <property type="entry name" value="SEC14"/>
    <property type="match status" value="1"/>
</dbReference>
<dbReference type="InterPro" id="IPR036865">
    <property type="entry name" value="CRAL-TRIO_dom_sf"/>
</dbReference>
<dbReference type="GO" id="GO:1902936">
    <property type="term" value="F:phosphatidylinositol bisphosphate binding"/>
    <property type="evidence" value="ECO:0007669"/>
    <property type="project" value="TreeGrafter"/>
</dbReference>
<comment type="caution">
    <text evidence="2">The sequence shown here is derived from an EMBL/GenBank/DDBJ whole genome shotgun (WGS) entry which is preliminary data.</text>
</comment>
<dbReference type="GO" id="GO:0016020">
    <property type="term" value="C:membrane"/>
    <property type="evidence" value="ECO:0007669"/>
    <property type="project" value="TreeGrafter"/>
</dbReference>
<proteinExistence type="predicted"/>
<dbReference type="CDD" id="cd00170">
    <property type="entry name" value="SEC14"/>
    <property type="match status" value="1"/>
</dbReference>
<dbReference type="AlphaFoldDB" id="A0AAW2HAC5"/>
<dbReference type="InterPro" id="IPR001251">
    <property type="entry name" value="CRAL-TRIO_dom"/>
</dbReference>
<dbReference type="InterPro" id="IPR011074">
    <property type="entry name" value="CRAL/TRIO_N_dom"/>
</dbReference>
<dbReference type="InterPro" id="IPR036273">
    <property type="entry name" value="CRAL/TRIO_N_dom_sf"/>
</dbReference>
<reference evidence="2" key="1">
    <citation type="journal article" date="2024" name="Gigascience">
        <title>Chromosome-level genome of the poultry shaft louse Menopon gallinae provides insight into the host-switching and adaptive evolution of parasitic lice.</title>
        <authorList>
            <person name="Xu Y."/>
            <person name="Ma L."/>
            <person name="Liu S."/>
            <person name="Liang Y."/>
            <person name="Liu Q."/>
            <person name="He Z."/>
            <person name="Tian L."/>
            <person name="Duan Y."/>
            <person name="Cai W."/>
            <person name="Li H."/>
            <person name="Song F."/>
        </authorList>
    </citation>
    <scope>NUCLEOTIDE SEQUENCE</scope>
    <source>
        <strain evidence="2">Cailab_2023a</strain>
    </source>
</reference>
<dbReference type="Gene3D" id="1.10.8.20">
    <property type="entry name" value="N-terminal domain of phosphatidylinositol transfer protein sec14p"/>
    <property type="match status" value="1"/>
</dbReference>
<dbReference type="PROSITE" id="PS50191">
    <property type="entry name" value="CRAL_TRIO"/>
    <property type="match status" value="1"/>
</dbReference>
<evidence type="ECO:0000259" key="1">
    <source>
        <dbReference type="PROSITE" id="PS50191"/>
    </source>
</evidence>
<organism evidence="2">
    <name type="scientific">Menopon gallinae</name>
    <name type="common">poultry shaft louse</name>
    <dbReference type="NCBI Taxonomy" id="328185"/>
    <lineage>
        <taxon>Eukaryota</taxon>
        <taxon>Metazoa</taxon>
        <taxon>Ecdysozoa</taxon>
        <taxon>Arthropoda</taxon>
        <taxon>Hexapoda</taxon>
        <taxon>Insecta</taxon>
        <taxon>Pterygota</taxon>
        <taxon>Neoptera</taxon>
        <taxon>Paraneoptera</taxon>
        <taxon>Psocodea</taxon>
        <taxon>Troctomorpha</taxon>
        <taxon>Phthiraptera</taxon>
        <taxon>Amblycera</taxon>
        <taxon>Menoponidae</taxon>
        <taxon>Menopon</taxon>
    </lineage>
</organism>
<dbReference type="Gene3D" id="3.40.525.10">
    <property type="entry name" value="CRAL-TRIO lipid binding domain"/>
    <property type="match status" value="1"/>
</dbReference>
<sequence>MTRKWLTEADEYVCTLSSETREIARKELREDDSTRAQALDSLRGWIVKNPRIENCRLDSKFLLRFLRFTKFHVTLAEEVLERYLLLRQAYSIAFHNLDMKNPRMEMLLDKGIVLISPRKDKLGRRLVIVRAGQFDPYKFNNEDACRLAAIVHETLMEDEESQVRGYIYFCDADGVGLPYLTLFTPKEAVRIVKNGEKTIPMRHKEAHGYNIPFYLKFAVDFGFSLISDKYKKRIKIHTTMEEVHECIDKTLLPEEYGGDIPIAEMIKLTKEELLRHRDVILSHDEMKVKLECYSEKAREGAVSALKQGMFCKMDTMPFDSGLCGTFRKLEVD</sequence>
<name>A0AAW2HAC5_9NEOP</name>
<dbReference type="PANTHER" id="PTHR10174">
    <property type="entry name" value="ALPHA-TOCOPHEROL TRANSFER PROTEIN-RELATED"/>
    <property type="match status" value="1"/>
</dbReference>
<dbReference type="SMART" id="SM01100">
    <property type="entry name" value="CRAL_TRIO_N"/>
    <property type="match status" value="1"/>
</dbReference>
<accession>A0AAW2HAC5</accession>